<sequence length="226" mass="26506">MVFVKFQDESDKDLLQKLNIDLKGHKFGLVPYKTLLEKVDSHNKEKKNQKLLLNEIIKPDMIYMQADMESLEREEADNDPKVIKEREERQARIEERKYQKMMGKDKGQSIGADIRDMEKSISFGVSFIFTFFLSGVSGYFIGKHILEWNEGLCMILAVVSLIGTLILESTLFIVKTWKNDKIAQEKQKHDKQLRQQMRNTESQEITKLILEFQKNKEKTLSQKKND</sequence>
<dbReference type="EMBL" id="GG662661">
    <property type="protein sequence ID" value="EAR97691.2"/>
    <property type="molecule type" value="Genomic_DNA"/>
</dbReference>
<keyword evidence="5 6" id="KW-0472">Membrane</keyword>
<dbReference type="InterPro" id="IPR021013">
    <property type="entry name" value="ATPase_Vma12"/>
</dbReference>
<keyword evidence="2 6" id="KW-0812">Transmembrane</keyword>
<evidence type="ECO:0000256" key="1">
    <source>
        <dbReference type="ARBA" id="ARBA00004477"/>
    </source>
</evidence>
<keyword evidence="8" id="KW-1185">Reference proteome</keyword>
<evidence type="ECO:0000313" key="8">
    <source>
        <dbReference type="Proteomes" id="UP000009168"/>
    </source>
</evidence>
<dbReference type="InParanoid" id="Q23ME8"/>
<dbReference type="AlphaFoldDB" id="Q23ME8"/>
<dbReference type="OrthoDB" id="300379at2759"/>
<dbReference type="PANTHER" id="PTHR31394">
    <property type="entry name" value="TRANSMEMBRANE PROTEIN 199"/>
    <property type="match status" value="1"/>
</dbReference>
<dbReference type="GeneID" id="7827267"/>
<organism evidence="7 8">
    <name type="scientific">Tetrahymena thermophila (strain SB210)</name>
    <dbReference type="NCBI Taxonomy" id="312017"/>
    <lineage>
        <taxon>Eukaryota</taxon>
        <taxon>Sar</taxon>
        <taxon>Alveolata</taxon>
        <taxon>Ciliophora</taxon>
        <taxon>Intramacronucleata</taxon>
        <taxon>Oligohymenophorea</taxon>
        <taxon>Hymenostomatida</taxon>
        <taxon>Tetrahymenina</taxon>
        <taxon>Tetrahymenidae</taxon>
        <taxon>Tetrahymena</taxon>
    </lineage>
</organism>
<evidence type="ECO:0000313" key="7">
    <source>
        <dbReference type="EMBL" id="EAR97691.2"/>
    </source>
</evidence>
<proteinExistence type="predicted"/>
<dbReference type="GO" id="GO:0070072">
    <property type="term" value="P:vacuolar proton-transporting V-type ATPase complex assembly"/>
    <property type="evidence" value="ECO:0007669"/>
    <property type="project" value="InterPro"/>
</dbReference>
<gene>
    <name evidence="7" type="ORF">TTHERM_00621110</name>
</gene>
<dbReference type="eggNOG" id="ENOG502SX1Q">
    <property type="taxonomic scope" value="Eukaryota"/>
</dbReference>
<protein>
    <submittedName>
        <fullName evidence="7">Endoplasmic reticulum-based factor for assembly of V-ATPase</fullName>
    </submittedName>
</protein>
<evidence type="ECO:0000256" key="5">
    <source>
        <dbReference type="ARBA" id="ARBA00023136"/>
    </source>
</evidence>
<dbReference type="GO" id="GO:0005789">
    <property type="term" value="C:endoplasmic reticulum membrane"/>
    <property type="evidence" value="ECO:0007669"/>
    <property type="project" value="UniProtKB-SubCell"/>
</dbReference>
<feature type="transmembrane region" description="Helical" evidence="6">
    <location>
        <begin position="154"/>
        <end position="174"/>
    </location>
</feature>
<dbReference type="PANTHER" id="PTHR31394:SF1">
    <property type="entry name" value="TRANSMEMBRANE PROTEIN 199"/>
    <property type="match status" value="1"/>
</dbReference>
<comment type="subcellular location">
    <subcellularLocation>
        <location evidence="1">Endoplasmic reticulum membrane</location>
        <topology evidence="1">Multi-pass membrane protein</topology>
    </subcellularLocation>
</comment>
<evidence type="ECO:0000256" key="3">
    <source>
        <dbReference type="ARBA" id="ARBA00022824"/>
    </source>
</evidence>
<keyword evidence="3" id="KW-0256">Endoplasmic reticulum</keyword>
<evidence type="ECO:0000256" key="2">
    <source>
        <dbReference type="ARBA" id="ARBA00022692"/>
    </source>
</evidence>
<evidence type="ECO:0000256" key="6">
    <source>
        <dbReference type="SAM" id="Phobius"/>
    </source>
</evidence>
<keyword evidence="4 6" id="KW-1133">Transmembrane helix</keyword>
<dbReference type="KEGG" id="tet:TTHERM_00621110"/>
<dbReference type="HOGENOM" id="CLU_1630388_0_0_1"/>
<reference evidence="8" key="1">
    <citation type="journal article" date="2006" name="PLoS Biol.">
        <title>Macronuclear genome sequence of the ciliate Tetrahymena thermophila, a model eukaryote.</title>
        <authorList>
            <person name="Eisen J.A."/>
            <person name="Coyne R.S."/>
            <person name="Wu M."/>
            <person name="Wu D."/>
            <person name="Thiagarajan M."/>
            <person name="Wortman J.R."/>
            <person name="Badger J.H."/>
            <person name="Ren Q."/>
            <person name="Amedeo P."/>
            <person name="Jones K.M."/>
            <person name="Tallon L.J."/>
            <person name="Delcher A.L."/>
            <person name="Salzberg S.L."/>
            <person name="Silva J.C."/>
            <person name="Haas B.J."/>
            <person name="Majoros W.H."/>
            <person name="Farzad M."/>
            <person name="Carlton J.M."/>
            <person name="Smith R.K. Jr."/>
            <person name="Garg J."/>
            <person name="Pearlman R.E."/>
            <person name="Karrer K.M."/>
            <person name="Sun L."/>
            <person name="Manning G."/>
            <person name="Elde N.C."/>
            <person name="Turkewitz A.P."/>
            <person name="Asai D.J."/>
            <person name="Wilkes D.E."/>
            <person name="Wang Y."/>
            <person name="Cai H."/>
            <person name="Collins K."/>
            <person name="Stewart B.A."/>
            <person name="Lee S.R."/>
            <person name="Wilamowska K."/>
            <person name="Weinberg Z."/>
            <person name="Ruzzo W.L."/>
            <person name="Wloga D."/>
            <person name="Gaertig J."/>
            <person name="Frankel J."/>
            <person name="Tsao C.-C."/>
            <person name="Gorovsky M.A."/>
            <person name="Keeling P.J."/>
            <person name="Waller R.F."/>
            <person name="Patron N.J."/>
            <person name="Cherry J.M."/>
            <person name="Stover N.A."/>
            <person name="Krieger C.J."/>
            <person name="del Toro C."/>
            <person name="Ryder H.F."/>
            <person name="Williamson S.C."/>
            <person name="Barbeau R.A."/>
            <person name="Hamilton E.P."/>
            <person name="Orias E."/>
        </authorList>
    </citation>
    <scope>NUCLEOTIDE SEQUENCE [LARGE SCALE GENOMIC DNA]</scope>
    <source>
        <strain evidence="8">SB210</strain>
    </source>
</reference>
<evidence type="ECO:0000256" key="4">
    <source>
        <dbReference type="ARBA" id="ARBA00022989"/>
    </source>
</evidence>
<dbReference type="Proteomes" id="UP000009168">
    <property type="component" value="Unassembled WGS sequence"/>
</dbReference>
<accession>Q23ME8</accession>
<feature type="transmembrane region" description="Helical" evidence="6">
    <location>
        <begin position="121"/>
        <end position="142"/>
    </location>
</feature>
<name>Q23ME8_TETTS</name>
<dbReference type="RefSeq" id="XP_001017936.2">
    <property type="nucleotide sequence ID" value="XM_001017936.2"/>
</dbReference>